<dbReference type="EMBL" id="JAPDNS010000001">
    <property type="protein sequence ID" value="MCW3484141.1"/>
    <property type="molecule type" value="Genomic_DNA"/>
</dbReference>
<name>A0ABT3IJK2_9BACT</name>
<evidence type="ECO:0000259" key="2">
    <source>
        <dbReference type="Pfam" id="PF07978"/>
    </source>
</evidence>
<accession>A0ABT3IJK2</accession>
<evidence type="ECO:0000313" key="3">
    <source>
        <dbReference type="EMBL" id="MCW3484141.1"/>
    </source>
</evidence>
<dbReference type="Gene3D" id="3.30.70.100">
    <property type="match status" value="2"/>
</dbReference>
<protein>
    <submittedName>
        <fullName evidence="3">NIPSNAP family protein</fullName>
    </submittedName>
</protein>
<feature type="chain" id="PRO_5045799786" evidence="1">
    <location>
        <begin position="27"/>
        <end position="261"/>
    </location>
</feature>
<feature type="signal peptide" evidence="1">
    <location>
        <begin position="1"/>
        <end position="26"/>
    </location>
</feature>
<dbReference type="RefSeq" id="WP_264729660.1">
    <property type="nucleotide sequence ID" value="NZ_JAPDNR010000001.1"/>
</dbReference>
<evidence type="ECO:0000256" key="1">
    <source>
        <dbReference type="SAM" id="SignalP"/>
    </source>
</evidence>
<organism evidence="3 4">
    <name type="scientific">Chitinophaga nivalis</name>
    <dbReference type="NCBI Taxonomy" id="2991709"/>
    <lineage>
        <taxon>Bacteria</taxon>
        <taxon>Pseudomonadati</taxon>
        <taxon>Bacteroidota</taxon>
        <taxon>Chitinophagia</taxon>
        <taxon>Chitinophagales</taxon>
        <taxon>Chitinophagaceae</taxon>
        <taxon>Chitinophaga</taxon>
    </lineage>
</organism>
<sequence length="261" mass="29718">MQRRKFLRSSLAVTAGIAATLSPAIAQDKPSSTQKELYEWREYEIRFGSDLEQLEKYFKTALIPALNKYGVKNVGVFKEWRPSEPAKIYLLTPYASLEQYLSVPTQIKADAAYLKNCAPYSNIPADKAVYNRFTASLMMAFDGFPAMVVPSGTSRIFELRTYEGYSEDAVRRKIDMFHDGEFPIFKRAKLNPVFFGEVIAGDKLPRLTYLITCNSMEERDKGWSAFVADPEWKKLVANPRYAYTISKISNTFLVPTAYSQV</sequence>
<keyword evidence="1" id="KW-0732">Signal</keyword>
<dbReference type="InterPro" id="IPR012577">
    <property type="entry name" value="NIPSNAP"/>
</dbReference>
<reference evidence="3 4" key="1">
    <citation type="submission" date="2022-10" db="EMBL/GenBank/DDBJ databases">
        <title>Chitinophaga nivalis PC15 sp. nov., isolated from Pyeongchang county, South Korea.</title>
        <authorList>
            <person name="Trinh H.N."/>
        </authorList>
    </citation>
    <scope>NUCLEOTIDE SEQUENCE [LARGE SCALE GENOMIC DNA]</scope>
    <source>
        <strain evidence="3 4">PC14</strain>
    </source>
</reference>
<comment type="caution">
    <text evidence="3">The sequence shown here is derived from an EMBL/GenBank/DDBJ whole genome shotgun (WGS) entry which is preliminary data.</text>
</comment>
<dbReference type="Pfam" id="PF07978">
    <property type="entry name" value="NIPSNAP"/>
    <property type="match status" value="1"/>
</dbReference>
<dbReference type="Proteomes" id="UP001207742">
    <property type="component" value="Unassembled WGS sequence"/>
</dbReference>
<evidence type="ECO:0000313" key="4">
    <source>
        <dbReference type="Proteomes" id="UP001207742"/>
    </source>
</evidence>
<gene>
    <name evidence="3" type="ORF">OL497_09575</name>
</gene>
<proteinExistence type="predicted"/>
<feature type="domain" description="NIPSNAP" evidence="2">
    <location>
        <begin position="157"/>
        <end position="260"/>
    </location>
</feature>
<dbReference type="InterPro" id="IPR011008">
    <property type="entry name" value="Dimeric_a/b-barrel"/>
</dbReference>
<dbReference type="SUPFAM" id="SSF54909">
    <property type="entry name" value="Dimeric alpha+beta barrel"/>
    <property type="match status" value="2"/>
</dbReference>
<keyword evidence="4" id="KW-1185">Reference proteome</keyword>